<dbReference type="RefSeq" id="WP_087742291.1">
    <property type="nucleotide sequence ID" value="NZ_LT854705.1"/>
</dbReference>
<dbReference type="EMBL" id="LT854705">
    <property type="protein sequence ID" value="SMS14794.1"/>
    <property type="molecule type" value="Genomic_DNA"/>
</dbReference>
<evidence type="ECO:0000313" key="3">
    <source>
        <dbReference type="EMBL" id="SMS14794.1"/>
    </source>
</evidence>
<protein>
    <submittedName>
        <fullName evidence="3">Mobile element protein</fullName>
    </submittedName>
</protein>
<dbReference type="PANTHER" id="PTHR33408">
    <property type="entry name" value="TRANSPOSASE"/>
    <property type="match status" value="1"/>
</dbReference>
<organism evidence="3 4">
    <name type="scientific">Levilactobacillus zymae</name>
    <dbReference type="NCBI Taxonomy" id="267363"/>
    <lineage>
        <taxon>Bacteria</taxon>
        <taxon>Bacillati</taxon>
        <taxon>Bacillota</taxon>
        <taxon>Bacilli</taxon>
        <taxon>Lactobacillales</taxon>
        <taxon>Lactobacillaceae</taxon>
        <taxon>Levilactobacillus</taxon>
    </lineage>
</organism>
<evidence type="ECO:0000259" key="2">
    <source>
        <dbReference type="Pfam" id="PF05598"/>
    </source>
</evidence>
<accession>A0A1Y6K2N7</accession>
<dbReference type="AlphaFoldDB" id="A0A1Y6K2N7"/>
<dbReference type="InterPro" id="IPR008490">
    <property type="entry name" value="Transposase_InsH_N"/>
</dbReference>
<sequence length="640" mass="74179">MQMNYTNNQTTLKLELDWEPEEHHIAWAITTLVDSIPTGDLEAESSWTGRPEYPVKMLLKMLLFSYSRSVFSGRKIAEMGDENLVMRWLMGNIVTVPSYRTINRFRVHPRTKTLIKRLYSLFRTQLTSLGLIDDSALYIDGTKLAANANKYTFVWRKSVEKNEPKLDEKSNQLYDQIIQNEVDLAVRQETDGSLDSTELKAVSDKVSNEIDNLNQVIANEKVKPGGSQNKRRRRKLKHYNHLLKTDLIPRKQNYEFANRTFGERNSFAKTDTDATFMRMKEDPMKNGQLKPGYNLQVASQHQYTLYFDLFQRPTDTRTLVPFLSSIFTQAPNASQYVVADAGYGSEMNYQFISDDLEKDFLIPYGMYEKEQTRAYHKDKRKVANWDYDEYNDCYTDLDGIEFRFHNYSIRHDRYGTERKFKVYWAVDYFEDPQRQELATTQSGRPRQISINANWEYFKNKAKEQLSSEIGRQLYGQRKIDVEPIFANLKAHLAFKRFSVRGLSATWNEVGIALMANNLVKLAKVAANLKEHGQKQEGNSHKSRISFLFSYRIRVMSRTLFGDRQTLELSGQSTIKFVFCKRFLILYRAFSPPIVGAIAAAKKPEPIIKTGSGLITKSLNPLVTPGAFRGTERARTTRSRR</sequence>
<dbReference type="Pfam" id="PF05598">
    <property type="entry name" value="DUF772"/>
    <property type="match status" value="1"/>
</dbReference>
<proteinExistence type="predicted"/>
<feature type="domain" description="Transposase InsH N-terminal" evidence="2">
    <location>
        <begin position="18"/>
        <end position="106"/>
    </location>
</feature>
<dbReference type="Pfam" id="PF01609">
    <property type="entry name" value="DDE_Tnp_1"/>
    <property type="match status" value="1"/>
</dbReference>
<dbReference type="KEGG" id="lzy:LZ3411_1744"/>
<dbReference type="NCBIfam" id="NF033551">
    <property type="entry name" value="transpos_IS1182"/>
    <property type="match status" value="1"/>
</dbReference>
<evidence type="ECO:0000313" key="4">
    <source>
        <dbReference type="Proteomes" id="UP000195412"/>
    </source>
</evidence>
<dbReference type="Proteomes" id="UP000195412">
    <property type="component" value="Chromosome I"/>
</dbReference>
<name>A0A1Y6K2N7_9LACO</name>
<feature type="domain" description="Transposase IS4-like" evidence="1">
    <location>
        <begin position="271"/>
        <end position="518"/>
    </location>
</feature>
<dbReference type="PANTHER" id="PTHR33408:SF2">
    <property type="entry name" value="TRANSPOSASE DDE DOMAIN-CONTAINING PROTEIN"/>
    <property type="match status" value="1"/>
</dbReference>
<dbReference type="InterPro" id="IPR002559">
    <property type="entry name" value="Transposase_11"/>
</dbReference>
<reference evidence="4" key="1">
    <citation type="submission" date="2017-05" db="EMBL/GenBank/DDBJ databases">
        <authorList>
            <person name="Papadimitriou K."/>
        </authorList>
    </citation>
    <scope>NUCLEOTIDE SEQUENCE [LARGE SCALE GENOMIC DNA]</scope>
    <source>
        <strain evidence="4">ACA-DC 3411</strain>
    </source>
</reference>
<evidence type="ECO:0000259" key="1">
    <source>
        <dbReference type="Pfam" id="PF01609"/>
    </source>
</evidence>
<gene>
    <name evidence="3" type="ORF">LZ3411_1744</name>
</gene>
<dbReference type="InterPro" id="IPR047629">
    <property type="entry name" value="IS1182_transpos"/>
</dbReference>